<dbReference type="Pfam" id="PF08544">
    <property type="entry name" value="GHMP_kinases_C"/>
    <property type="match status" value="1"/>
</dbReference>
<feature type="non-terminal residue" evidence="8">
    <location>
        <position position="1"/>
    </location>
</feature>
<organism evidence="8">
    <name type="scientific">marine metagenome</name>
    <dbReference type="NCBI Taxonomy" id="408172"/>
    <lineage>
        <taxon>unclassified sequences</taxon>
        <taxon>metagenomes</taxon>
        <taxon>ecological metagenomes</taxon>
    </lineage>
</organism>
<dbReference type="InterPro" id="IPR014606">
    <property type="entry name" value="Heptose_7-P_kinase"/>
</dbReference>
<dbReference type="PANTHER" id="PTHR32463:SF0">
    <property type="entry name" value="L-FUCOSE KINASE"/>
    <property type="match status" value="1"/>
</dbReference>
<dbReference type="InterPro" id="IPR013750">
    <property type="entry name" value="GHMP_kinase_C_dom"/>
</dbReference>
<dbReference type="GO" id="GO:0042352">
    <property type="term" value="P:GDP-L-fucose salvage"/>
    <property type="evidence" value="ECO:0007669"/>
    <property type="project" value="TreeGrafter"/>
</dbReference>
<dbReference type="PANTHER" id="PTHR32463">
    <property type="entry name" value="L-FUCOSE KINASE"/>
    <property type="match status" value="1"/>
</dbReference>
<keyword evidence="3" id="KW-0418">Kinase</keyword>
<evidence type="ECO:0000256" key="5">
    <source>
        <dbReference type="ARBA" id="ARBA00038121"/>
    </source>
</evidence>
<accession>A0A382LKN9</accession>
<dbReference type="GO" id="GO:0050201">
    <property type="term" value="F:fucokinase activity"/>
    <property type="evidence" value="ECO:0007669"/>
    <property type="project" value="TreeGrafter"/>
</dbReference>
<evidence type="ECO:0008006" key="9">
    <source>
        <dbReference type="Google" id="ProtNLM"/>
    </source>
</evidence>
<evidence type="ECO:0000256" key="3">
    <source>
        <dbReference type="ARBA" id="ARBA00022777"/>
    </source>
</evidence>
<feature type="domain" description="GHMP kinase N-terminal" evidence="6">
    <location>
        <begin position="71"/>
        <end position="157"/>
    </location>
</feature>
<dbReference type="PIRSF" id="PIRSF036406">
    <property type="entry name" value="Hept_kin"/>
    <property type="match status" value="1"/>
</dbReference>
<keyword evidence="4" id="KW-0067">ATP-binding</keyword>
<evidence type="ECO:0000313" key="8">
    <source>
        <dbReference type="EMBL" id="SVC35662.1"/>
    </source>
</evidence>
<dbReference type="Pfam" id="PF00288">
    <property type="entry name" value="GHMP_kinases_N"/>
    <property type="match status" value="1"/>
</dbReference>
<dbReference type="InterPro" id="IPR001174">
    <property type="entry name" value="HddA/FKP"/>
</dbReference>
<dbReference type="Gene3D" id="3.30.230.120">
    <property type="match status" value="1"/>
</dbReference>
<dbReference type="SUPFAM" id="SSF55060">
    <property type="entry name" value="GHMP Kinase, C-terminal domain"/>
    <property type="match status" value="1"/>
</dbReference>
<name>A0A382LKN9_9ZZZZ</name>
<evidence type="ECO:0000256" key="2">
    <source>
        <dbReference type="ARBA" id="ARBA00022741"/>
    </source>
</evidence>
<dbReference type="GO" id="GO:0005524">
    <property type="term" value="F:ATP binding"/>
    <property type="evidence" value="ECO:0007669"/>
    <property type="project" value="UniProtKB-KW"/>
</dbReference>
<evidence type="ECO:0000259" key="6">
    <source>
        <dbReference type="Pfam" id="PF00288"/>
    </source>
</evidence>
<protein>
    <recommendedName>
        <fullName evidence="9">GHMP kinase N-terminal domain-containing protein</fullName>
    </recommendedName>
</protein>
<evidence type="ECO:0000256" key="1">
    <source>
        <dbReference type="ARBA" id="ARBA00022679"/>
    </source>
</evidence>
<dbReference type="InterPro" id="IPR020568">
    <property type="entry name" value="Ribosomal_Su5_D2-typ_SF"/>
</dbReference>
<gene>
    <name evidence="8" type="ORF">METZ01_LOCUS288516</name>
</gene>
<reference evidence="8" key="1">
    <citation type="submission" date="2018-05" db="EMBL/GenBank/DDBJ databases">
        <authorList>
            <person name="Lanie J.A."/>
            <person name="Ng W.-L."/>
            <person name="Kazmierczak K.M."/>
            <person name="Andrzejewski T.M."/>
            <person name="Davidsen T.M."/>
            <person name="Wayne K.J."/>
            <person name="Tettelin H."/>
            <person name="Glass J.I."/>
            <person name="Rusch D."/>
            <person name="Podicherti R."/>
            <person name="Tsui H.-C.T."/>
            <person name="Winkler M.E."/>
        </authorList>
    </citation>
    <scope>NUCLEOTIDE SEQUENCE</scope>
</reference>
<dbReference type="InterPro" id="IPR052203">
    <property type="entry name" value="GHMP_Kinase-Related"/>
</dbReference>
<dbReference type="SUPFAM" id="SSF54211">
    <property type="entry name" value="Ribosomal protein S5 domain 2-like"/>
    <property type="match status" value="1"/>
</dbReference>
<keyword evidence="2" id="KW-0547">Nucleotide-binding</keyword>
<dbReference type="PRINTS" id="PR00960">
    <property type="entry name" value="LMBPPROTEIN"/>
</dbReference>
<sequence length="296" mass="32909">VIITRAPFRVSFFGGGTDYPAWYMKNGGKVLATTIDKYCYISVRELPPFFDHKYRIVYSKIESVNKIDDIVHPAVKAVLNYHGCSQGLEIHHDGDLPARSGLGSSSSFAVGLIHALRTLEGKASSKDQLARDAIHIEQDLIGEIVGSQDQISAAYGGLNKIEFHQNGTFDIEPVILSVRRREVLSNHLMMFFTGFTRFASEIAESQIQNFHDKSKELEKMREMVDQAIDLLQDEHSSIEAFGELLDQNWSYKRSLSEQVTTPEIDEIYMHAKKAGAIGGKLLGAGGGGFMLLFVPP</sequence>
<dbReference type="AlphaFoldDB" id="A0A382LKN9"/>
<comment type="similarity">
    <text evidence="5">Belongs to the GHMP kinase family.</text>
</comment>
<dbReference type="EMBL" id="UINC01086835">
    <property type="protein sequence ID" value="SVC35662.1"/>
    <property type="molecule type" value="Genomic_DNA"/>
</dbReference>
<dbReference type="InterPro" id="IPR036554">
    <property type="entry name" value="GHMP_kinase_C_sf"/>
</dbReference>
<keyword evidence="1" id="KW-0808">Transferase</keyword>
<feature type="non-terminal residue" evidence="8">
    <location>
        <position position="296"/>
    </location>
</feature>
<evidence type="ECO:0000256" key="4">
    <source>
        <dbReference type="ARBA" id="ARBA00022840"/>
    </source>
</evidence>
<proteinExistence type="inferred from homology"/>
<dbReference type="InterPro" id="IPR006204">
    <property type="entry name" value="GHMP_kinase_N_dom"/>
</dbReference>
<evidence type="ECO:0000259" key="7">
    <source>
        <dbReference type="Pfam" id="PF08544"/>
    </source>
</evidence>
<feature type="domain" description="GHMP kinase C-terminal" evidence="7">
    <location>
        <begin position="235"/>
        <end position="294"/>
    </location>
</feature>